<keyword evidence="13" id="KW-1185">Reference proteome</keyword>
<dbReference type="GO" id="GO:0005634">
    <property type="term" value="C:nucleus"/>
    <property type="evidence" value="ECO:0007669"/>
    <property type="project" value="UniProtKB-SubCell"/>
</dbReference>
<dbReference type="EMBL" id="JANAWD010000199">
    <property type="protein sequence ID" value="KAJ3484163.1"/>
    <property type="molecule type" value="Genomic_DNA"/>
</dbReference>
<feature type="compositionally biased region" description="Basic residues" evidence="10">
    <location>
        <begin position="123"/>
        <end position="132"/>
    </location>
</feature>
<evidence type="ECO:0000313" key="13">
    <source>
        <dbReference type="Proteomes" id="UP001212997"/>
    </source>
</evidence>
<keyword evidence="4" id="KW-1017">Isopeptide bond</keyword>
<keyword evidence="5" id="KW-0597">Phosphoprotein</keyword>
<comment type="caution">
    <text evidence="12">The sequence shown here is derived from an EMBL/GenBank/DDBJ whole genome shotgun (WGS) entry which is preliminary data.</text>
</comment>
<dbReference type="Proteomes" id="UP001212997">
    <property type="component" value="Unassembled WGS sequence"/>
</dbReference>
<organism evidence="12 13">
    <name type="scientific">Meripilus lineatus</name>
    <dbReference type="NCBI Taxonomy" id="2056292"/>
    <lineage>
        <taxon>Eukaryota</taxon>
        <taxon>Fungi</taxon>
        <taxon>Dikarya</taxon>
        <taxon>Basidiomycota</taxon>
        <taxon>Agaricomycotina</taxon>
        <taxon>Agaricomycetes</taxon>
        <taxon>Polyporales</taxon>
        <taxon>Meripilaceae</taxon>
        <taxon>Meripilus</taxon>
    </lineage>
</organism>
<comment type="subcellular location">
    <subcellularLocation>
        <location evidence="2">Cytoplasm</location>
    </subcellularLocation>
    <subcellularLocation>
        <location evidence="1">Nucleus</location>
    </subcellularLocation>
</comment>
<sequence length="830" mass="92160">MATTSRPASVIRRSSQVYVSVPPTSYRTPTSYRKDSLTSLESEDESPISSLSSLKENTPLRPTRTNSELTSMTTLSTLTSKSNKRKHAEETDLPLSEEQREAKGPKAKKPRVLPNVVPPKPTRVSKKPRTNAKVKVTKEPKELKEDADEFPNGFFYCHQCTKKRDLSFAIQCTFIDVSSRTPDHRCRLKYCSACLKNRYEEDMEAVKSESLKLISKKEKSKHISGAGYFYKCPRCRDDCNCRACRKAKGLEPTGNLKTLVRKAGVESPTQLLKDPQATREALSKPLPVAPKPKEKKPKVTKSLPKVDKSEPQSAPKPVPKAKAAPKAKAKPAPPPKPLPKPVWTRVPVAMNREDVETRIHIREFILRFASVLQIANSNVDELEELAGPSLGALNEWEDQDDVELMGWVSEGCLKAIILGLLDAVVRTVQVHGTGEQLRMTKEALKSVRSGGANMTRIWTSLASLRESLGQVGNVYEFDLSDPLPPPTTAVFRSTRSGQQGSTSDIHIASSAQLVQVVSELIEMSLHSPVIRDAIEAGAADEKELGKEAKEAVNKENTRWKEAKASKETKGDHKAQKGQHDQTVQSIEYAHRVLVQRCVPRFMPIGRDPEGRVYYALSPGAAERDSASRLLGGKDVKVKFGRKRGPFTEDDRKERWSWFVAVWGRKPPGAIVAKNEDDESQDEDEDEPRWWCFWDQKEITNLADWLSMKHGLDNESSQPVAGPSSQPKAKAGPSRVKPASSKARNSLANSRPLSPLSDLSSDEDDDPMDIDRGPTRSDLSRLVRSLKEFGELLHWRIQRVAGDDVAEKAAVKQVSPPAAKAIPAARFYGKT</sequence>
<reference evidence="12" key="1">
    <citation type="submission" date="2022-07" db="EMBL/GenBank/DDBJ databases">
        <title>Genome Sequence of Physisporinus lineatus.</title>
        <authorList>
            <person name="Buettner E."/>
        </authorList>
    </citation>
    <scope>NUCLEOTIDE SEQUENCE</scope>
    <source>
        <strain evidence="12">VT162</strain>
    </source>
</reference>
<protein>
    <recommendedName>
        <fullName evidence="11">Zinc-finger domain-containing protein</fullName>
    </recommendedName>
</protein>
<keyword evidence="7" id="KW-0805">Transcription regulation</keyword>
<evidence type="ECO:0000256" key="9">
    <source>
        <dbReference type="ARBA" id="ARBA00023242"/>
    </source>
</evidence>
<feature type="compositionally biased region" description="Low complexity" evidence="10">
    <location>
        <begin position="749"/>
        <end position="758"/>
    </location>
</feature>
<evidence type="ECO:0000256" key="3">
    <source>
        <dbReference type="ARBA" id="ARBA00022490"/>
    </source>
</evidence>
<feature type="compositionally biased region" description="Polar residues" evidence="10">
    <location>
        <begin position="21"/>
        <end position="31"/>
    </location>
</feature>
<accession>A0AAD5V2U9</accession>
<evidence type="ECO:0000313" key="12">
    <source>
        <dbReference type="EMBL" id="KAJ3484163.1"/>
    </source>
</evidence>
<evidence type="ECO:0000259" key="11">
    <source>
        <dbReference type="Pfam" id="PF10497"/>
    </source>
</evidence>
<dbReference type="Pfam" id="PF10497">
    <property type="entry name" value="zf-4CXXC_R1"/>
    <property type="match status" value="1"/>
</dbReference>
<dbReference type="AlphaFoldDB" id="A0AAD5V2U9"/>
<keyword evidence="9" id="KW-0539">Nucleus</keyword>
<proteinExistence type="predicted"/>
<keyword evidence="3" id="KW-0963">Cytoplasm</keyword>
<evidence type="ECO:0000256" key="5">
    <source>
        <dbReference type="ARBA" id="ARBA00022553"/>
    </source>
</evidence>
<feature type="domain" description="Zinc-finger" evidence="11">
    <location>
        <begin position="156"/>
        <end position="272"/>
    </location>
</feature>
<evidence type="ECO:0000256" key="8">
    <source>
        <dbReference type="ARBA" id="ARBA00023163"/>
    </source>
</evidence>
<evidence type="ECO:0000256" key="6">
    <source>
        <dbReference type="ARBA" id="ARBA00022843"/>
    </source>
</evidence>
<gene>
    <name evidence="12" type="ORF">NLI96_g5819</name>
</gene>
<keyword evidence="6" id="KW-0832">Ubl conjugation</keyword>
<dbReference type="InterPro" id="IPR040221">
    <property type="entry name" value="CDCA7/CDA7L"/>
</dbReference>
<feature type="compositionally biased region" description="Polar residues" evidence="10">
    <location>
        <begin position="713"/>
        <end position="726"/>
    </location>
</feature>
<dbReference type="GO" id="GO:0006355">
    <property type="term" value="P:regulation of DNA-templated transcription"/>
    <property type="evidence" value="ECO:0007669"/>
    <property type="project" value="InterPro"/>
</dbReference>
<dbReference type="PANTHER" id="PTHR31169:SF8">
    <property type="entry name" value="ZINC-FINGER DOMAIN OF MONOAMINE-OXIDASE A REPRESSOR R1 PROTEIN"/>
    <property type="match status" value="1"/>
</dbReference>
<dbReference type="PANTHER" id="PTHR31169">
    <property type="entry name" value="OS05G0300700 PROTEIN"/>
    <property type="match status" value="1"/>
</dbReference>
<name>A0AAD5V2U9_9APHY</name>
<feature type="compositionally biased region" description="Pro residues" evidence="10">
    <location>
        <begin position="331"/>
        <end position="340"/>
    </location>
</feature>
<evidence type="ECO:0000256" key="4">
    <source>
        <dbReference type="ARBA" id="ARBA00022499"/>
    </source>
</evidence>
<feature type="region of interest" description="Disordered" evidence="10">
    <location>
        <begin position="21"/>
        <end position="135"/>
    </location>
</feature>
<feature type="compositionally biased region" description="Low complexity" evidence="10">
    <location>
        <begin position="65"/>
        <end position="81"/>
    </location>
</feature>
<feature type="region of interest" description="Disordered" evidence="10">
    <location>
        <begin position="541"/>
        <end position="581"/>
    </location>
</feature>
<evidence type="ECO:0000256" key="1">
    <source>
        <dbReference type="ARBA" id="ARBA00004123"/>
    </source>
</evidence>
<keyword evidence="8" id="KW-0804">Transcription</keyword>
<dbReference type="GO" id="GO:0005737">
    <property type="term" value="C:cytoplasm"/>
    <property type="evidence" value="ECO:0007669"/>
    <property type="project" value="UniProtKB-SubCell"/>
</dbReference>
<feature type="region of interest" description="Disordered" evidence="10">
    <location>
        <begin position="267"/>
        <end position="340"/>
    </location>
</feature>
<feature type="compositionally biased region" description="Basic and acidic residues" evidence="10">
    <location>
        <begin position="541"/>
        <end position="579"/>
    </location>
</feature>
<evidence type="ECO:0000256" key="10">
    <source>
        <dbReference type="SAM" id="MobiDB-lite"/>
    </source>
</evidence>
<dbReference type="InterPro" id="IPR018866">
    <property type="entry name" value="Znf-4CXXC_R1"/>
</dbReference>
<evidence type="ECO:0000256" key="2">
    <source>
        <dbReference type="ARBA" id="ARBA00004496"/>
    </source>
</evidence>
<feature type="region of interest" description="Disordered" evidence="10">
    <location>
        <begin position="712"/>
        <end position="775"/>
    </location>
</feature>
<evidence type="ECO:0000256" key="7">
    <source>
        <dbReference type="ARBA" id="ARBA00023015"/>
    </source>
</evidence>